<dbReference type="PANTHER" id="PTHR36924">
    <property type="entry name" value="ANTITOXIN HIGA-1"/>
    <property type="match status" value="1"/>
</dbReference>
<evidence type="ECO:0000313" key="4">
    <source>
        <dbReference type="Proteomes" id="UP000248857"/>
    </source>
</evidence>
<gene>
    <name evidence="3" type="primary">higA_2</name>
    <name evidence="3" type="ORF">C1752_08262</name>
</gene>
<reference evidence="3 4" key="1">
    <citation type="journal article" date="2018" name="Sci. Rep.">
        <title>A novel species of the marine cyanobacterium Acaryochloris with a unique pigment content and lifestyle.</title>
        <authorList>
            <person name="Partensky F."/>
            <person name="Six C."/>
            <person name="Ratin M."/>
            <person name="Garczarek L."/>
            <person name="Vaulot D."/>
            <person name="Probert I."/>
            <person name="Calteau A."/>
            <person name="Gourvil P."/>
            <person name="Marie D."/>
            <person name="Grebert T."/>
            <person name="Bouchier C."/>
            <person name="Le Panse S."/>
            <person name="Gachenot M."/>
            <person name="Rodriguez F."/>
            <person name="Garrido J.L."/>
        </authorList>
    </citation>
    <scope>NUCLEOTIDE SEQUENCE [LARGE SCALE GENOMIC DNA]</scope>
    <source>
        <strain evidence="3 4">RCC1774</strain>
    </source>
</reference>
<keyword evidence="1" id="KW-0238">DNA-binding</keyword>
<dbReference type="Pfam" id="PF01381">
    <property type="entry name" value="HTH_3"/>
    <property type="match status" value="1"/>
</dbReference>
<dbReference type="InterPro" id="IPR001387">
    <property type="entry name" value="Cro/C1-type_HTH"/>
</dbReference>
<feature type="domain" description="HTH cro/C1-type" evidence="2">
    <location>
        <begin position="22"/>
        <end position="68"/>
    </location>
</feature>
<dbReference type="RefSeq" id="WP_110988387.1">
    <property type="nucleotide sequence ID" value="NZ_CAWNWM010000022.1"/>
</dbReference>
<protein>
    <submittedName>
        <fullName evidence="3">Antitoxin HigA</fullName>
    </submittedName>
</protein>
<accession>A0A2W1JA27</accession>
<dbReference type="InterPro" id="IPR013430">
    <property type="entry name" value="Toxin_antidote_HigA"/>
</dbReference>
<proteinExistence type="predicted"/>
<evidence type="ECO:0000259" key="2">
    <source>
        <dbReference type="PROSITE" id="PS50943"/>
    </source>
</evidence>
<evidence type="ECO:0000313" key="3">
    <source>
        <dbReference type="EMBL" id="PZD71059.1"/>
    </source>
</evidence>
<dbReference type="PANTHER" id="PTHR36924:SF1">
    <property type="entry name" value="ANTITOXIN HIGA-1"/>
    <property type="match status" value="1"/>
</dbReference>
<organism evidence="3 4">
    <name type="scientific">Acaryochloris thomasi RCC1774</name>
    <dbReference type="NCBI Taxonomy" id="1764569"/>
    <lineage>
        <taxon>Bacteria</taxon>
        <taxon>Bacillati</taxon>
        <taxon>Cyanobacteriota</taxon>
        <taxon>Cyanophyceae</taxon>
        <taxon>Acaryochloridales</taxon>
        <taxon>Acaryochloridaceae</taxon>
        <taxon>Acaryochloris</taxon>
        <taxon>Acaryochloris thomasi</taxon>
    </lineage>
</organism>
<name>A0A2W1JA27_9CYAN</name>
<dbReference type="NCBIfam" id="TIGR02607">
    <property type="entry name" value="antidote_HigA"/>
    <property type="match status" value="1"/>
</dbReference>
<dbReference type="Gene3D" id="1.10.260.40">
    <property type="entry name" value="lambda repressor-like DNA-binding domains"/>
    <property type="match status" value="1"/>
</dbReference>
<dbReference type="SUPFAM" id="SSF47413">
    <property type="entry name" value="lambda repressor-like DNA-binding domains"/>
    <property type="match status" value="1"/>
</dbReference>
<dbReference type="GO" id="GO:0003677">
    <property type="term" value="F:DNA binding"/>
    <property type="evidence" value="ECO:0007669"/>
    <property type="project" value="UniProtKB-KW"/>
</dbReference>
<dbReference type="InterPro" id="IPR010982">
    <property type="entry name" value="Lambda_DNA-bd_dom_sf"/>
</dbReference>
<dbReference type="AlphaFoldDB" id="A0A2W1JA27"/>
<keyword evidence="4" id="KW-1185">Reference proteome</keyword>
<dbReference type="SMART" id="SM00530">
    <property type="entry name" value="HTH_XRE"/>
    <property type="match status" value="1"/>
</dbReference>
<dbReference type="CDD" id="cd00093">
    <property type="entry name" value="HTH_XRE"/>
    <property type="match status" value="1"/>
</dbReference>
<sequence>MRMHDPAHPGEILQEFYMEPYGLSARDFAKRLGVSHSTVARVVSQQTAVSADMALRLEKAVGLSAETWLGMQKNRDLWLASQADTHEEIEAIDFDQLAIAG</sequence>
<dbReference type="Proteomes" id="UP000248857">
    <property type="component" value="Unassembled WGS sequence"/>
</dbReference>
<dbReference type="PROSITE" id="PS50943">
    <property type="entry name" value="HTH_CROC1"/>
    <property type="match status" value="1"/>
</dbReference>
<evidence type="ECO:0000256" key="1">
    <source>
        <dbReference type="ARBA" id="ARBA00023125"/>
    </source>
</evidence>
<dbReference type="OrthoDB" id="3174593at2"/>
<dbReference type="EMBL" id="PQWO01000022">
    <property type="protein sequence ID" value="PZD71059.1"/>
    <property type="molecule type" value="Genomic_DNA"/>
</dbReference>
<comment type="caution">
    <text evidence="3">The sequence shown here is derived from an EMBL/GenBank/DDBJ whole genome shotgun (WGS) entry which is preliminary data.</text>
</comment>